<keyword evidence="3" id="KW-1185">Reference proteome</keyword>
<dbReference type="EMBL" id="SOAX01000001">
    <property type="protein sequence ID" value="TDT44391.1"/>
    <property type="molecule type" value="Genomic_DNA"/>
</dbReference>
<proteinExistence type="predicted"/>
<dbReference type="RefSeq" id="WP_133734776.1">
    <property type="nucleotide sequence ID" value="NZ_SOAX01000001.1"/>
</dbReference>
<keyword evidence="1" id="KW-0812">Transmembrane</keyword>
<feature type="transmembrane region" description="Helical" evidence="1">
    <location>
        <begin position="17"/>
        <end position="38"/>
    </location>
</feature>
<dbReference type="OrthoDB" id="6197887at2"/>
<gene>
    <name evidence="2" type="ORF">DES49_0493</name>
</gene>
<evidence type="ECO:0000256" key="1">
    <source>
        <dbReference type="SAM" id="Phobius"/>
    </source>
</evidence>
<name>A0A4R7K0S2_9GAMM</name>
<feature type="transmembrane region" description="Helical" evidence="1">
    <location>
        <begin position="147"/>
        <end position="168"/>
    </location>
</feature>
<accession>A0A4R7K0S2</accession>
<keyword evidence="1" id="KW-1133">Transmembrane helix</keyword>
<dbReference type="Proteomes" id="UP000295830">
    <property type="component" value="Unassembled WGS sequence"/>
</dbReference>
<keyword evidence="1" id="KW-0472">Membrane</keyword>
<protein>
    <submittedName>
        <fullName evidence="2">Uncharacterized protein</fullName>
    </submittedName>
</protein>
<feature type="transmembrane region" description="Helical" evidence="1">
    <location>
        <begin position="74"/>
        <end position="94"/>
    </location>
</feature>
<evidence type="ECO:0000313" key="2">
    <source>
        <dbReference type="EMBL" id="TDT44391.1"/>
    </source>
</evidence>
<reference evidence="2 3" key="1">
    <citation type="submission" date="2019-03" db="EMBL/GenBank/DDBJ databases">
        <title>Genomic Encyclopedia of Type Strains, Phase IV (KMG-IV): sequencing the most valuable type-strain genomes for metagenomic binning, comparative biology and taxonomic classification.</title>
        <authorList>
            <person name="Goeker M."/>
        </authorList>
    </citation>
    <scope>NUCLEOTIDE SEQUENCE [LARGE SCALE GENOMIC DNA]</scope>
    <source>
        <strain evidence="2 3">DSM 15505</strain>
    </source>
</reference>
<sequence>MKLFGVEHRPWSPELRWLAFLTGAALVLVMLINQYLAIPEAPQIITSYEIADDPEVAEAIHQEWERQAGIWPQVSLWVDFAFIGLYALFLVKLANHFLYDRPGVREQKAGKVAKVLLVIGAAGDAAENACLLMAIHQPESEFWPPATAIATLVKFTGLLLGGASLLVVRAARRHPLHPREGHH</sequence>
<organism evidence="2 3">
    <name type="scientific">Halospina denitrificans</name>
    <dbReference type="NCBI Taxonomy" id="332522"/>
    <lineage>
        <taxon>Bacteria</taxon>
        <taxon>Pseudomonadati</taxon>
        <taxon>Pseudomonadota</taxon>
        <taxon>Gammaproteobacteria</taxon>
        <taxon>Halospina</taxon>
    </lineage>
</organism>
<evidence type="ECO:0000313" key="3">
    <source>
        <dbReference type="Proteomes" id="UP000295830"/>
    </source>
</evidence>
<dbReference type="AlphaFoldDB" id="A0A4R7K0S2"/>
<comment type="caution">
    <text evidence="2">The sequence shown here is derived from an EMBL/GenBank/DDBJ whole genome shotgun (WGS) entry which is preliminary data.</text>
</comment>